<dbReference type="GO" id="GO:0003677">
    <property type="term" value="F:DNA binding"/>
    <property type="evidence" value="ECO:0007669"/>
    <property type="project" value="InterPro"/>
</dbReference>
<dbReference type="Gene3D" id="1.10.10.2830">
    <property type="match status" value="1"/>
</dbReference>
<gene>
    <name evidence="4" type="ORF">A2569_03485</name>
</gene>
<dbReference type="PANTHER" id="PTHR33375">
    <property type="entry name" value="CHROMOSOME-PARTITIONING PROTEIN PARB-RELATED"/>
    <property type="match status" value="1"/>
</dbReference>
<feature type="domain" description="ParB-like N-terminal" evidence="3">
    <location>
        <begin position="30"/>
        <end position="131"/>
    </location>
</feature>
<dbReference type="InterPro" id="IPR004437">
    <property type="entry name" value="ParB/RepB/Spo0J"/>
</dbReference>
<protein>
    <recommendedName>
        <fullName evidence="3">ParB-like N-terminal domain-containing protein</fullName>
    </recommendedName>
</protein>
<dbReference type="InterPro" id="IPR041468">
    <property type="entry name" value="HTH_ParB/Spo0J"/>
</dbReference>
<dbReference type="Proteomes" id="UP000177090">
    <property type="component" value="Unassembled WGS sequence"/>
</dbReference>
<proteinExistence type="inferred from homology"/>
<sequence>MQYNCKVFNTRIKSFQEVVMLKKKLAMSFRYVPCAAILIKTAIRETIDLPSMKELVKSICQEGVIEPIIVRRIAQHSGNPDRRQKSYEKYELLVGKRRLLAARQAGCKEVPVCIAEADGIEPLILALTENIQRQDLTPIEEAKGIRALMAHQRCWSGYASDTLEDMVGHAIGKSGTFVRDRLALLELPHEVQTSMEAGKLSISKAKVISELAQPADQIKAADLAAKRPRLTTEQLREEILWDAPDAPMKKGGTVKEDVEWRNASKFLDTLGSLNHELVDRTLQCYFQQLMKITKPSYHWFVRNLIAELMLKFGLLLFKFPIDGSLDEDEKRARDKLFESYLNGKALIFYGEQAAPQYDRDALIQLATALIDYCRISEGKEENVIPIIRRGVVTPKPASVAE</sequence>
<evidence type="ECO:0000259" key="3">
    <source>
        <dbReference type="SMART" id="SM00470"/>
    </source>
</evidence>
<dbReference type="SMART" id="SM00470">
    <property type="entry name" value="ParB"/>
    <property type="match status" value="1"/>
</dbReference>
<keyword evidence="2" id="KW-0159">Chromosome partition</keyword>
<dbReference type="InterPro" id="IPR036086">
    <property type="entry name" value="ParB/Sulfiredoxin_sf"/>
</dbReference>
<dbReference type="EMBL" id="MHTL01000001">
    <property type="protein sequence ID" value="OHA61546.1"/>
    <property type="molecule type" value="Genomic_DNA"/>
</dbReference>
<dbReference type="InterPro" id="IPR003115">
    <property type="entry name" value="ParB_N"/>
</dbReference>
<evidence type="ECO:0000256" key="2">
    <source>
        <dbReference type="ARBA" id="ARBA00022829"/>
    </source>
</evidence>
<dbReference type="Gene3D" id="3.90.1530.30">
    <property type="match status" value="1"/>
</dbReference>
<dbReference type="AlphaFoldDB" id="A0A1G2QLZ3"/>
<dbReference type="InterPro" id="IPR050336">
    <property type="entry name" value="Chromosome_partition/occlusion"/>
</dbReference>
<dbReference type="PANTHER" id="PTHR33375:SF1">
    <property type="entry name" value="CHROMOSOME-PARTITIONING PROTEIN PARB-RELATED"/>
    <property type="match status" value="1"/>
</dbReference>
<comment type="caution">
    <text evidence="4">The sequence shown here is derived from an EMBL/GenBank/DDBJ whole genome shotgun (WGS) entry which is preliminary data.</text>
</comment>
<dbReference type="NCBIfam" id="TIGR00180">
    <property type="entry name" value="parB_part"/>
    <property type="match status" value="1"/>
</dbReference>
<dbReference type="SUPFAM" id="SSF110849">
    <property type="entry name" value="ParB/Sulfiredoxin"/>
    <property type="match status" value="1"/>
</dbReference>
<dbReference type="GO" id="GO:0005694">
    <property type="term" value="C:chromosome"/>
    <property type="evidence" value="ECO:0007669"/>
    <property type="project" value="TreeGrafter"/>
</dbReference>
<dbReference type="GO" id="GO:0007059">
    <property type="term" value="P:chromosome segregation"/>
    <property type="evidence" value="ECO:0007669"/>
    <property type="project" value="UniProtKB-KW"/>
</dbReference>
<accession>A0A1G2QLZ3</accession>
<dbReference type="Pfam" id="PF02195">
    <property type="entry name" value="ParB_N"/>
    <property type="match status" value="1"/>
</dbReference>
<name>A0A1G2QLZ3_9BACT</name>
<evidence type="ECO:0000313" key="4">
    <source>
        <dbReference type="EMBL" id="OHA61546.1"/>
    </source>
</evidence>
<organism evidence="4 5">
    <name type="scientific">Candidatus Vogelbacteria bacterium RIFOXYD1_FULL_51_18</name>
    <dbReference type="NCBI Taxonomy" id="1802440"/>
    <lineage>
        <taxon>Bacteria</taxon>
        <taxon>Candidatus Vogeliibacteriota</taxon>
    </lineage>
</organism>
<dbReference type="SUPFAM" id="SSF109709">
    <property type="entry name" value="KorB DNA-binding domain-like"/>
    <property type="match status" value="1"/>
</dbReference>
<reference evidence="4 5" key="1">
    <citation type="journal article" date="2016" name="Nat. Commun.">
        <title>Thousands of microbial genomes shed light on interconnected biogeochemical processes in an aquifer system.</title>
        <authorList>
            <person name="Anantharaman K."/>
            <person name="Brown C.T."/>
            <person name="Hug L.A."/>
            <person name="Sharon I."/>
            <person name="Castelle C.J."/>
            <person name="Probst A.J."/>
            <person name="Thomas B.C."/>
            <person name="Singh A."/>
            <person name="Wilkins M.J."/>
            <person name="Karaoz U."/>
            <person name="Brodie E.L."/>
            <person name="Williams K.H."/>
            <person name="Hubbard S.S."/>
            <person name="Banfield J.F."/>
        </authorList>
    </citation>
    <scope>NUCLEOTIDE SEQUENCE [LARGE SCALE GENOMIC DNA]</scope>
</reference>
<evidence type="ECO:0000313" key="5">
    <source>
        <dbReference type="Proteomes" id="UP000177090"/>
    </source>
</evidence>
<dbReference type="STRING" id="1802440.A2569_03485"/>
<dbReference type="Pfam" id="PF17762">
    <property type="entry name" value="HTH_ParB"/>
    <property type="match status" value="1"/>
</dbReference>
<comment type="similarity">
    <text evidence="1">Belongs to the ParB family.</text>
</comment>
<evidence type="ECO:0000256" key="1">
    <source>
        <dbReference type="ARBA" id="ARBA00006295"/>
    </source>
</evidence>